<dbReference type="SUPFAM" id="SSF55729">
    <property type="entry name" value="Acyl-CoA N-acyltransferases (Nat)"/>
    <property type="match status" value="1"/>
</dbReference>
<dbReference type="EC" id="2.3.1.-" evidence="4"/>
<dbReference type="InterPro" id="IPR050832">
    <property type="entry name" value="Bact_Acetyltransf"/>
</dbReference>
<evidence type="ECO:0000256" key="1">
    <source>
        <dbReference type="ARBA" id="ARBA00022679"/>
    </source>
</evidence>
<reference evidence="4 6" key="1">
    <citation type="submission" date="2024-05" db="EMBL/GenBank/DDBJ databases">
        <title>Sinomonas sp. nov., isolated from a waste landfill.</title>
        <authorList>
            <person name="Zhao Y."/>
        </authorList>
    </citation>
    <scope>NUCLEOTIDE SEQUENCE [LARGE SCALE GENOMIC DNA]</scope>
    <source>
        <strain evidence="4 6">CCTCC AB2014300</strain>
    </source>
</reference>
<dbReference type="Proteomes" id="UP001422074">
    <property type="component" value="Unassembled WGS sequence"/>
</dbReference>
<gene>
    <name evidence="4" type="ORF">ABCQ75_01545</name>
    <name evidence="5" type="ORF">ABCQ75_15525</name>
</gene>
<keyword evidence="1 4" id="KW-0808">Transferase</keyword>
<evidence type="ECO:0000259" key="3">
    <source>
        <dbReference type="PROSITE" id="PS51186"/>
    </source>
</evidence>
<dbReference type="CDD" id="cd04301">
    <property type="entry name" value="NAT_SF"/>
    <property type="match status" value="1"/>
</dbReference>
<sequence>MPAIIRPERAEDYPAVRAVTAAAFRQAAVSAPPLDGTGDPGEAALVEWLRADAGYLPDLALVAEEGGAVVGHAITTRGWIDAAGVDPLPALGLGPISVRPDRQGRGIGAALLEATVSAAQARGERLIALVGDPAFYGRHGWEPAARHGIASPDPAWGGFFQVRLLAAHGTAHDGAAGTFRYAAPFARFG</sequence>
<evidence type="ECO:0000313" key="5">
    <source>
        <dbReference type="EMBL" id="MEN2745936.1"/>
    </source>
</evidence>
<feature type="domain" description="N-acetyltransferase" evidence="3">
    <location>
        <begin position="3"/>
        <end position="163"/>
    </location>
</feature>
<name>A0ABU9WWH2_9MICC</name>
<dbReference type="EMBL" id="JBDFRB010000001">
    <property type="protein sequence ID" value="MEN2743222.1"/>
    <property type="molecule type" value="Genomic_DNA"/>
</dbReference>
<evidence type="ECO:0000313" key="6">
    <source>
        <dbReference type="Proteomes" id="UP001422074"/>
    </source>
</evidence>
<dbReference type="GO" id="GO:0016746">
    <property type="term" value="F:acyltransferase activity"/>
    <property type="evidence" value="ECO:0007669"/>
    <property type="project" value="UniProtKB-KW"/>
</dbReference>
<proteinExistence type="predicted"/>
<dbReference type="InterPro" id="IPR016181">
    <property type="entry name" value="Acyl_CoA_acyltransferase"/>
</dbReference>
<protein>
    <submittedName>
        <fullName evidence="4">N-acetyltransferase</fullName>
        <ecNumber evidence="4">2.3.1.-</ecNumber>
    </submittedName>
</protein>
<keyword evidence="2 4" id="KW-0012">Acyltransferase</keyword>
<dbReference type="EMBL" id="JBDFRB010000021">
    <property type="protein sequence ID" value="MEN2745936.1"/>
    <property type="molecule type" value="Genomic_DNA"/>
</dbReference>
<dbReference type="Gene3D" id="3.40.630.30">
    <property type="match status" value="1"/>
</dbReference>
<dbReference type="PANTHER" id="PTHR43877">
    <property type="entry name" value="AMINOALKYLPHOSPHONATE N-ACETYLTRANSFERASE-RELATED-RELATED"/>
    <property type="match status" value="1"/>
</dbReference>
<dbReference type="InterPro" id="IPR000182">
    <property type="entry name" value="GNAT_dom"/>
</dbReference>
<evidence type="ECO:0000313" key="4">
    <source>
        <dbReference type="EMBL" id="MEN2743222.1"/>
    </source>
</evidence>
<comment type="caution">
    <text evidence="4">The sequence shown here is derived from an EMBL/GenBank/DDBJ whole genome shotgun (WGS) entry which is preliminary data.</text>
</comment>
<dbReference type="RefSeq" id="WP_345882698.1">
    <property type="nucleotide sequence ID" value="NZ_JBDFRB010000001.1"/>
</dbReference>
<dbReference type="Pfam" id="PF13527">
    <property type="entry name" value="Acetyltransf_9"/>
    <property type="match status" value="1"/>
</dbReference>
<dbReference type="PROSITE" id="PS51186">
    <property type="entry name" value="GNAT"/>
    <property type="match status" value="1"/>
</dbReference>
<keyword evidence="6" id="KW-1185">Reference proteome</keyword>
<dbReference type="PANTHER" id="PTHR43877:SF1">
    <property type="entry name" value="ACETYLTRANSFERASE"/>
    <property type="match status" value="1"/>
</dbReference>
<organism evidence="4 6">
    <name type="scientific">Sinomonas halotolerans</name>
    <dbReference type="NCBI Taxonomy" id="1644133"/>
    <lineage>
        <taxon>Bacteria</taxon>
        <taxon>Bacillati</taxon>
        <taxon>Actinomycetota</taxon>
        <taxon>Actinomycetes</taxon>
        <taxon>Micrococcales</taxon>
        <taxon>Micrococcaceae</taxon>
        <taxon>Sinomonas</taxon>
    </lineage>
</organism>
<evidence type="ECO:0000256" key="2">
    <source>
        <dbReference type="ARBA" id="ARBA00023315"/>
    </source>
</evidence>
<accession>A0ABU9WWH2</accession>